<feature type="signal peptide" evidence="1">
    <location>
        <begin position="1"/>
        <end position="25"/>
    </location>
</feature>
<evidence type="ECO:0000256" key="1">
    <source>
        <dbReference type="SAM" id="SignalP"/>
    </source>
</evidence>
<name>A0AAW9QW41_9GAMM</name>
<dbReference type="EMBL" id="JBBDHC010000004">
    <property type="protein sequence ID" value="MEJ1248787.1"/>
    <property type="molecule type" value="Genomic_DNA"/>
</dbReference>
<accession>A0AAW9QW41</accession>
<sequence length="688" mass="71125">MSLLRILPPAVALLILSLLAAPAGAATLTWPGPAPCAGVLQACVDHASDGDQILIATNTPITTGAGVVDKRLTLRAADGFRPVFRNTIVAAYNNSGFNGAVGLHLHKLHFDSSHVSVSYSGTGTASFEARELQMTATPGKAGIAVTASGGSVTATLYDNRISGGPTPIWSGLLALHATNGATLDVEAFYNRITREPRGDGTGAGIFVNYAGTGTTGTVKLHGNTVRGDFATAGILVAEGAPESPGLTSSFSTRLYNNVVIGVDRQWSHGIRLGVTNGQLDAQLLNNTVTRHYYAVAGGLWSSGATSGTINGSLHNNLLVGQQALSMESAVVAGMTNSHNLVNGGVAGMTMGTGTITAPARLISRIDARPAPDSPAIDAGDNTSLGFGVIFNALPNADADGLGRYKKKTPATAGSAKVDIGAYEYGDFSFSHITSSANTGSGSYITALNHPAIQNQSNANLFVTPRFTGVAAGQPVGSWEFSGVWSLYNKSSLIPMPLGAGYHVFAAGAGGGASRHVTTAGSVTGAYSQLPLADNPDLIVLAMQNYNTGAVSNPHQTGVLYFAFGGPGTWLVGNMDSAQNMPIGVGFSIYAQLPSPNVFRVTATEGNHSGSILRLDHPLLDGNPCAQPVVTRMLIPSDGSNFDLEYRADLGYWRIFDYNGMASGTQFNVLVNPAQAETCGGEIFSDGFE</sequence>
<dbReference type="InterPro" id="IPR059226">
    <property type="entry name" value="Choice_anch_Q_dom"/>
</dbReference>
<keyword evidence="1" id="KW-0732">Signal</keyword>
<dbReference type="NCBIfam" id="NF041518">
    <property type="entry name" value="choice_anch_Q"/>
    <property type="match status" value="1"/>
</dbReference>
<dbReference type="SUPFAM" id="SSF51126">
    <property type="entry name" value="Pectin lyase-like"/>
    <property type="match status" value="1"/>
</dbReference>
<gene>
    <name evidence="3" type="ORF">WB794_03735</name>
</gene>
<dbReference type="InterPro" id="IPR011050">
    <property type="entry name" value="Pectin_lyase_fold/virulence"/>
</dbReference>
<feature type="domain" description="DUF7452" evidence="2">
    <location>
        <begin position="481"/>
        <end position="560"/>
    </location>
</feature>
<feature type="chain" id="PRO_5043623027" evidence="1">
    <location>
        <begin position="26"/>
        <end position="688"/>
    </location>
</feature>
<dbReference type="Proteomes" id="UP001364472">
    <property type="component" value="Unassembled WGS sequence"/>
</dbReference>
<evidence type="ECO:0000313" key="3">
    <source>
        <dbReference type="EMBL" id="MEJ1248787.1"/>
    </source>
</evidence>
<dbReference type="RefSeq" id="WP_337334507.1">
    <property type="nucleotide sequence ID" value="NZ_JBBDHC010000004.1"/>
</dbReference>
<protein>
    <submittedName>
        <fullName evidence="3">Choice-of-anchor Q domain-containing protein</fullName>
    </submittedName>
</protein>
<feature type="domain" description="DUF7452" evidence="2">
    <location>
        <begin position="566"/>
        <end position="670"/>
    </location>
</feature>
<organism evidence="3 4">
    <name type="scientific">Denitratimonas tolerans</name>
    <dbReference type="NCBI Taxonomy" id="1338420"/>
    <lineage>
        <taxon>Bacteria</taxon>
        <taxon>Pseudomonadati</taxon>
        <taxon>Pseudomonadota</taxon>
        <taxon>Gammaproteobacteria</taxon>
        <taxon>Lysobacterales</taxon>
        <taxon>Lysobacteraceae</taxon>
        <taxon>Denitratimonas</taxon>
    </lineage>
</organism>
<keyword evidence="4" id="KW-1185">Reference proteome</keyword>
<evidence type="ECO:0000313" key="4">
    <source>
        <dbReference type="Proteomes" id="UP001364472"/>
    </source>
</evidence>
<dbReference type="InterPro" id="IPR055875">
    <property type="entry name" value="DUF7452"/>
</dbReference>
<dbReference type="Pfam" id="PF24249">
    <property type="entry name" value="DUF7452"/>
    <property type="match status" value="2"/>
</dbReference>
<proteinExistence type="predicted"/>
<dbReference type="AlphaFoldDB" id="A0AAW9QW41"/>
<comment type="caution">
    <text evidence="3">The sequence shown here is derived from an EMBL/GenBank/DDBJ whole genome shotgun (WGS) entry which is preliminary data.</text>
</comment>
<evidence type="ECO:0000259" key="2">
    <source>
        <dbReference type="Pfam" id="PF24249"/>
    </source>
</evidence>
<reference evidence="3 4" key="1">
    <citation type="journal article" date="2016" name="Antonie Van Leeuwenhoek">
        <title>Denitratimonas tolerans gen. nov., sp. nov., a denitrifying bacterium isolated from a bioreactor for tannery wastewater treatment.</title>
        <authorList>
            <person name="Han S.I."/>
            <person name="Kim J.O."/>
            <person name="Lee Y.R."/>
            <person name="Ekpeghere K.I."/>
            <person name="Koh S.C."/>
            <person name="Whang K.S."/>
        </authorList>
    </citation>
    <scope>NUCLEOTIDE SEQUENCE [LARGE SCALE GENOMIC DNA]</scope>
    <source>
        <strain evidence="3 4">KACC 17565</strain>
    </source>
</reference>